<keyword evidence="4" id="KW-1185">Reference proteome</keyword>
<dbReference type="Pfam" id="PF24626">
    <property type="entry name" value="SH3_Tf2-1"/>
    <property type="match status" value="1"/>
</dbReference>
<dbReference type="InterPro" id="IPR056924">
    <property type="entry name" value="SH3_Tf2-1"/>
</dbReference>
<feature type="coiled-coil region" evidence="1">
    <location>
        <begin position="32"/>
        <end position="63"/>
    </location>
</feature>
<dbReference type="PANTHER" id="PTHR46148:SF52">
    <property type="entry name" value="OS04G0603800 PROTEIN"/>
    <property type="match status" value="1"/>
</dbReference>
<name>A0A9P1E165_CUSEU</name>
<reference evidence="3" key="1">
    <citation type="submission" date="2022-07" db="EMBL/GenBank/DDBJ databases">
        <authorList>
            <person name="Macas J."/>
            <person name="Novak P."/>
            <person name="Neumann P."/>
        </authorList>
    </citation>
    <scope>NUCLEOTIDE SEQUENCE</scope>
</reference>
<evidence type="ECO:0000313" key="4">
    <source>
        <dbReference type="Proteomes" id="UP001152484"/>
    </source>
</evidence>
<dbReference type="Proteomes" id="UP001152484">
    <property type="component" value="Unassembled WGS sequence"/>
</dbReference>
<dbReference type="EMBL" id="CAMAPE010000006">
    <property type="protein sequence ID" value="CAH9070989.1"/>
    <property type="molecule type" value="Genomic_DNA"/>
</dbReference>
<dbReference type="InterPro" id="IPR023780">
    <property type="entry name" value="Chromo_domain"/>
</dbReference>
<dbReference type="PROSITE" id="PS50013">
    <property type="entry name" value="CHROMO_2"/>
    <property type="match status" value="1"/>
</dbReference>
<dbReference type="Gene3D" id="2.40.50.40">
    <property type="match status" value="1"/>
</dbReference>
<sequence>MTSYKALYGQDPPTVIREDANLTAVEEVSRMTAQRNLMLKELKENLEIAQNQMKQQANKHRREVLLAVGDMVYLKIQPYKLRSLARRINQKLSPRYYGPFEIIGKLSPVAFKLKLPEDSKVHPVFHVSLFKKAISSTTAFQPLPKCLSEEWELQVIPEEVLESRVNKEGKMEVLVHWKDLPQFEDSWELLQSLT</sequence>
<dbReference type="SUPFAM" id="SSF54160">
    <property type="entry name" value="Chromo domain-like"/>
    <property type="match status" value="1"/>
</dbReference>
<proteinExistence type="predicted"/>
<feature type="domain" description="Chromo" evidence="2">
    <location>
        <begin position="155"/>
        <end position="194"/>
    </location>
</feature>
<dbReference type="Pfam" id="PF00385">
    <property type="entry name" value="Chromo"/>
    <property type="match status" value="1"/>
</dbReference>
<evidence type="ECO:0000256" key="1">
    <source>
        <dbReference type="SAM" id="Coils"/>
    </source>
</evidence>
<dbReference type="PANTHER" id="PTHR46148">
    <property type="entry name" value="CHROMO DOMAIN-CONTAINING PROTEIN"/>
    <property type="match status" value="1"/>
</dbReference>
<evidence type="ECO:0000313" key="3">
    <source>
        <dbReference type="EMBL" id="CAH9070989.1"/>
    </source>
</evidence>
<keyword evidence="1" id="KW-0175">Coiled coil</keyword>
<evidence type="ECO:0000259" key="2">
    <source>
        <dbReference type="PROSITE" id="PS50013"/>
    </source>
</evidence>
<comment type="caution">
    <text evidence="3">The sequence shown here is derived from an EMBL/GenBank/DDBJ whole genome shotgun (WGS) entry which is preliminary data.</text>
</comment>
<protein>
    <recommendedName>
        <fullName evidence="2">Chromo domain-containing protein</fullName>
    </recommendedName>
</protein>
<accession>A0A9P1E165</accession>
<dbReference type="InterPro" id="IPR016197">
    <property type="entry name" value="Chromo-like_dom_sf"/>
</dbReference>
<gene>
    <name evidence="3" type="ORF">CEURO_LOCUS3857</name>
</gene>
<organism evidence="3 4">
    <name type="scientific">Cuscuta europaea</name>
    <name type="common">European dodder</name>
    <dbReference type="NCBI Taxonomy" id="41803"/>
    <lineage>
        <taxon>Eukaryota</taxon>
        <taxon>Viridiplantae</taxon>
        <taxon>Streptophyta</taxon>
        <taxon>Embryophyta</taxon>
        <taxon>Tracheophyta</taxon>
        <taxon>Spermatophyta</taxon>
        <taxon>Magnoliopsida</taxon>
        <taxon>eudicotyledons</taxon>
        <taxon>Gunneridae</taxon>
        <taxon>Pentapetalae</taxon>
        <taxon>asterids</taxon>
        <taxon>lamiids</taxon>
        <taxon>Solanales</taxon>
        <taxon>Convolvulaceae</taxon>
        <taxon>Cuscuteae</taxon>
        <taxon>Cuscuta</taxon>
        <taxon>Cuscuta subgen. Cuscuta</taxon>
    </lineage>
</organism>
<dbReference type="InterPro" id="IPR000953">
    <property type="entry name" value="Chromo/chromo_shadow_dom"/>
</dbReference>
<dbReference type="OrthoDB" id="1750639at2759"/>
<dbReference type="AlphaFoldDB" id="A0A9P1E165"/>